<organism evidence="2 3">
    <name type="scientific">Ceriporiopsis subvermispora (strain B)</name>
    <name type="common">White-rot fungus</name>
    <name type="synonym">Gelatoporia subvermispora</name>
    <dbReference type="NCBI Taxonomy" id="914234"/>
    <lineage>
        <taxon>Eukaryota</taxon>
        <taxon>Fungi</taxon>
        <taxon>Dikarya</taxon>
        <taxon>Basidiomycota</taxon>
        <taxon>Agaricomycotina</taxon>
        <taxon>Agaricomycetes</taxon>
        <taxon>Polyporales</taxon>
        <taxon>Gelatoporiaceae</taxon>
        <taxon>Gelatoporia</taxon>
    </lineage>
</organism>
<proteinExistence type="predicted"/>
<dbReference type="Proteomes" id="UP000016930">
    <property type="component" value="Unassembled WGS sequence"/>
</dbReference>
<reference evidence="2 3" key="1">
    <citation type="journal article" date="2012" name="Proc. Natl. Acad. Sci. U.S.A.">
        <title>Comparative genomics of Ceriporiopsis subvermispora and Phanerochaete chrysosporium provide insight into selective ligninolysis.</title>
        <authorList>
            <person name="Fernandez-Fueyo E."/>
            <person name="Ruiz-Duenas F.J."/>
            <person name="Ferreira P."/>
            <person name="Floudas D."/>
            <person name="Hibbett D.S."/>
            <person name="Canessa P."/>
            <person name="Larrondo L.F."/>
            <person name="James T.Y."/>
            <person name="Seelenfreund D."/>
            <person name="Lobos S."/>
            <person name="Polanco R."/>
            <person name="Tello M."/>
            <person name="Honda Y."/>
            <person name="Watanabe T."/>
            <person name="Watanabe T."/>
            <person name="Ryu J.S."/>
            <person name="Kubicek C.P."/>
            <person name="Schmoll M."/>
            <person name="Gaskell J."/>
            <person name="Hammel K.E."/>
            <person name="St John F.J."/>
            <person name="Vanden Wymelenberg A."/>
            <person name="Sabat G."/>
            <person name="Splinter BonDurant S."/>
            <person name="Syed K."/>
            <person name="Yadav J.S."/>
            <person name="Doddapaneni H."/>
            <person name="Subramanian V."/>
            <person name="Lavin J.L."/>
            <person name="Oguiza J.A."/>
            <person name="Perez G."/>
            <person name="Pisabarro A.G."/>
            <person name="Ramirez L."/>
            <person name="Santoyo F."/>
            <person name="Master E."/>
            <person name="Coutinho P.M."/>
            <person name="Henrissat B."/>
            <person name="Lombard V."/>
            <person name="Magnuson J.K."/>
            <person name="Kuees U."/>
            <person name="Hori C."/>
            <person name="Igarashi K."/>
            <person name="Samejima M."/>
            <person name="Held B.W."/>
            <person name="Barry K.W."/>
            <person name="LaButti K.M."/>
            <person name="Lapidus A."/>
            <person name="Lindquist E.A."/>
            <person name="Lucas S.M."/>
            <person name="Riley R."/>
            <person name="Salamov A.A."/>
            <person name="Hoffmeister D."/>
            <person name="Schwenk D."/>
            <person name="Hadar Y."/>
            <person name="Yarden O."/>
            <person name="de Vries R.P."/>
            <person name="Wiebenga A."/>
            <person name="Stenlid J."/>
            <person name="Eastwood D."/>
            <person name="Grigoriev I.V."/>
            <person name="Berka R.M."/>
            <person name="Blanchette R.A."/>
            <person name="Kersten P."/>
            <person name="Martinez A.T."/>
            <person name="Vicuna R."/>
            <person name="Cullen D."/>
        </authorList>
    </citation>
    <scope>NUCLEOTIDE SEQUENCE [LARGE SCALE GENOMIC DNA]</scope>
    <source>
        <strain evidence="2 3">B</strain>
    </source>
</reference>
<sequence length="52" mass="5820">MPIDNLGCRDRRPMPPRWTAHAAEGGDHKRLEEQPTLPGRRLVAPGETAYVV</sequence>
<dbReference type="EMBL" id="KB445805">
    <property type="protein sequence ID" value="EMD33702.1"/>
    <property type="molecule type" value="Genomic_DNA"/>
</dbReference>
<keyword evidence="3" id="KW-1185">Reference proteome</keyword>
<gene>
    <name evidence="2" type="ORF">CERSUDRAFT_87029</name>
</gene>
<accession>M2R6B1</accession>
<protein>
    <submittedName>
        <fullName evidence="2">Uncharacterized protein</fullName>
    </submittedName>
</protein>
<name>M2R6B1_CERS8</name>
<evidence type="ECO:0000256" key="1">
    <source>
        <dbReference type="SAM" id="MobiDB-lite"/>
    </source>
</evidence>
<dbReference type="AlphaFoldDB" id="M2R6B1"/>
<dbReference type="HOGENOM" id="CLU_3087052_0_0_1"/>
<evidence type="ECO:0000313" key="3">
    <source>
        <dbReference type="Proteomes" id="UP000016930"/>
    </source>
</evidence>
<evidence type="ECO:0000313" key="2">
    <source>
        <dbReference type="EMBL" id="EMD33702.1"/>
    </source>
</evidence>
<feature type="region of interest" description="Disordered" evidence="1">
    <location>
        <begin position="1"/>
        <end position="35"/>
    </location>
</feature>
<feature type="compositionally biased region" description="Basic and acidic residues" evidence="1">
    <location>
        <begin position="24"/>
        <end position="33"/>
    </location>
</feature>